<dbReference type="EMBL" id="CP157974">
    <property type="protein sequence ID" value="XBT85172.1"/>
    <property type="molecule type" value="Genomic_DNA"/>
</dbReference>
<dbReference type="RefSeq" id="WP_349881287.1">
    <property type="nucleotide sequence ID" value="NZ_CP157974.1"/>
</dbReference>
<evidence type="ECO:0000313" key="3">
    <source>
        <dbReference type="EMBL" id="XBT85172.1"/>
    </source>
</evidence>
<gene>
    <name evidence="3" type="ORF">ABIH81_12275</name>
</gene>
<proteinExistence type="predicted"/>
<feature type="compositionally biased region" description="Basic and acidic residues" evidence="1">
    <location>
        <begin position="100"/>
        <end position="110"/>
    </location>
</feature>
<evidence type="ECO:0000256" key="1">
    <source>
        <dbReference type="SAM" id="MobiDB-lite"/>
    </source>
</evidence>
<sequence length="145" mass="14686">MKAHRTDIVSFAFGLVFLGLSVWWLLARILGLSVPPVGWFLAGGLVLIGLLGLLGALRSGRAPEQPAPQSAPEVTVSAPYGSPAAGAETAGGPETAGGAEKPDGADERATEATTDSSEPATRELPPLDPPAGEAAPQRRTPGDPA</sequence>
<accession>A0AAU7RAL0</accession>
<protein>
    <submittedName>
        <fullName evidence="3">Uncharacterized protein</fullName>
    </submittedName>
</protein>
<feature type="transmembrane region" description="Helical" evidence="2">
    <location>
        <begin position="38"/>
        <end position="57"/>
    </location>
</feature>
<reference evidence="3" key="1">
    <citation type="submission" date="2024-06" db="EMBL/GenBank/DDBJ databases">
        <title>Micromonospora sp. strain HUAS YX12 genome sequences.</title>
        <authorList>
            <person name="Mo P."/>
        </authorList>
    </citation>
    <scope>NUCLEOTIDE SEQUENCE</scope>
    <source>
        <strain evidence="3">HUAS YX12</strain>
    </source>
</reference>
<feature type="transmembrane region" description="Helical" evidence="2">
    <location>
        <begin position="7"/>
        <end position="26"/>
    </location>
</feature>
<name>A0AAU7RAL0_9ACTN</name>
<feature type="compositionally biased region" description="Low complexity" evidence="1">
    <location>
        <begin position="83"/>
        <end position="99"/>
    </location>
</feature>
<feature type="region of interest" description="Disordered" evidence="1">
    <location>
        <begin position="60"/>
        <end position="145"/>
    </location>
</feature>
<keyword evidence="2" id="KW-0812">Transmembrane</keyword>
<keyword evidence="2" id="KW-1133">Transmembrane helix</keyword>
<organism evidence="3">
    <name type="scientific">Micromonospora sp. HUAS YX12</name>
    <dbReference type="NCBI Taxonomy" id="3156396"/>
    <lineage>
        <taxon>Bacteria</taxon>
        <taxon>Bacillati</taxon>
        <taxon>Actinomycetota</taxon>
        <taxon>Actinomycetes</taxon>
        <taxon>Micromonosporales</taxon>
        <taxon>Micromonosporaceae</taxon>
        <taxon>Micromonospora</taxon>
    </lineage>
</organism>
<evidence type="ECO:0000256" key="2">
    <source>
        <dbReference type="SAM" id="Phobius"/>
    </source>
</evidence>
<feature type="compositionally biased region" description="Low complexity" evidence="1">
    <location>
        <begin position="60"/>
        <end position="73"/>
    </location>
</feature>
<keyword evidence="2" id="KW-0472">Membrane</keyword>
<dbReference type="AlphaFoldDB" id="A0AAU7RAL0"/>